<comment type="caution">
    <text evidence="1">The sequence shown here is derived from an EMBL/GenBank/DDBJ whole genome shotgun (WGS) entry which is preliminary data.</text>
</comment>
<reference evidence="1" key="1">
    <citation type="submission" date="2018-01" db="EMBL/GenBank/DDBJ databases">
        <authorList>
            <person name="Clerissi C."/>
        </authorList>
    </citation>
    <scope>NUCLEOTIDE SEQUENCE</scope>
    <source>
        <strain evidence="1">Cupriavidus taiwanensis LMG 19430</strain>
    </source>
</reference>
<sequence>MPDGRSEVALPTARRAEDQHIGTFLQPGITARQCHHVRLGDHGHSTEVEGSQRLGWIQAGFGSVSFDTPLGPFGQFVFEQGAKQPGCLPAFLVGALCELWPEPANGGQAQFVEHQRQAGGINWERRVHAATPWPSRAS</sequence>
<accession>A0A375CQR0</accession>
<organism evidence="1">
    <name type="scientific">Cupriavidus taiwanensis</name>
    <dbReference type="NCBI Taxonomy" id="164546"/>
    <lineage>
        <taxon>Bacteria</taxon>
        <taxon>Pseudomonadati</taxon>
        <taxon>Pseudomonadota</taxon>
        <taxon>Betaproteobacteria</taxon>
        <taxon>Burkholderiales</taxon>
        <taxon>Burkholderiaceae</taxon>
        <taxon>Cupriavidus</taxon>
    </lineage>
</organism>
<protein>
    <submittedName>
        <fullName evidence="1">Uncharacterized protein</fullName>
    </submittedName>
</protein>
<name>A0A375CQR0_9BURK</name>
<evidence type="ECO:0000313" key="1">
    <source>
        <dbReference type="EMBL" id="SOY77769.1"/>
    </source>
</evidence>
<gene>
    <name evidence="1" type="ORF">CBM2586_P20002</name>
</gene>
<dbReference type="EMBL" id="OFSN01000039">
    <property type="protein sequence ID" value="SOY77769.1"/>
    <property type="molecule type" value="Genomic_DNA"/>
</dbReference>
<dbReference type="AlphaFoldDB" id="A0A375CQR0"/>
<dbReference type="Proteomes" id="UP000257016">
    <property type="component" value="Unassembled WGS sequence"/>
</dbReference>
<proteinExistence type="predicted"/>